<evidence type="ECO:0000256" key="4">
    <source>
        <dbReference type="SAM" id="SignalP"/>
    </source>
</evidence>
<keyword evidence="1" id="KW-0677">Repeat</keyword>
<dbReference type="PROSITE" id="PS50005">
    <property type="entry name" value="TPR"/>
    <property type="match status" value="2"/>
</dbReference>
<reference evidence="5" key="1">
    <citation type="journal article" date="2014" name="Int. J. Syst. Evol. Microbiol.">
        <title>Complete genome sequence of Corynebacterium casei LMG S-19264T (=DSM 44701T), isolated from a smear-ripened cheese.</title>
        <authorList>
            <consortium name="US DOE Joint Genome Institute (JGI-PGF)"/>
            <person name="Walter F."/>
            <person name="Albersmeier A."/>
            <person name="Kalinowski J."/>
            <person name="Ruckert C."/>
        </authorList>
    </citation>
    <scope>NUCLEOTIDE SEQUENCE</scope>
    <source>
        <strain evidence="5">CGMCC 1.7081</strain>
    </source>
</reference>
<name>A0A8J3MCL0_9RHOB</name>
<evidence type="ECO:0000313" key="5">
    <source>
        <dbReference type="EMBL" id="GHG86924.1"/>
    </source>
</evidence>
<accession>A0A8J3MCL0</accession>
<feature type="chain" id="PRO_5035156356" description="Tetratricopeptide repeat-containing protein" evidence="4">
    <location>
        <begin position="28"/>
        <end position="189"/>
    </location>
</feature>
<organism evidence="5 6">
    <name type="scientific">Pseudodonghicola xiamenensis</name>
    <dbReference type="NCBI Taxonomy" id="337702"/>
    <lineage>
        <taxon>Bacteria</taxon>
        <taxon>Pseudomonadati</taxon>
        <taxon>Pseudomonadota</taxon>
        <taxon>Alphaproteobacteria</taxon>
        <taxon>Rhodobacterales</taxon>
        <taxon>Paracoccaceae</taxon>
        <taxon>Pseudodonghicola</taxon>
    </lineage>
</organism>
<evidence type="ECO:0000313" key="6">
    <source>
        <dbReference type="Proteomes" id="UP000611500"/>
    </source>
</evidence>
<evidence type="ECO:0000256" key="3">
    <source>
        <dbReference type="PROSITE-ProRule" id="PRU00339"/>
    </source>
</evidence>
<dbReference type="Pfam" id="PF13432">
    <property type="entry name" value="TPR_16"/>
    <property type="match status" value="1"/>
</dbReference>
<dbReference type="AlphaFoldDB" id="A0A8J3MCL0"/>
<sequence>MAMKHRNLKGIVTATVIFTAICAPATAQTADSTDEKALLARLAEASAAEAPQLDRQLQAIWNRSGSPAMDFLLTRGRDALERGDTAAAIEHLTALTDHAPEFAEGWFLRATAYYTAGLYGPALSDLERALTINPNNYDAIFGLGTLLEAFGNPKLAFEAYGRALALNPHHEETIKAMDRLKPEVEGKAL</sequence>
<feature type="repeat" description="TPR" evidence="3">
    <location>
        <begin position="103"/>
        <end position="136"/>
    </location>
</feature>
<comment type="caution">
    <text evidence="5">The sequence shown here is derived from an EMBL/GenBank/DDBJ whole genome shotgun (WGS) entry which is preliminary data.</text>
</comment>
<evidence type="ECO:0008006" key="7">
    <source>
        <dbReference type="Google" id="ProtNLM"/>
    </source>
</evidence>
<dbReference type="PANTHER" id="PTHR44858">
    <property type="entry name" value="TETRATRICOPEPTIDE REPEAT PROTEIN 6"/>
    <property type="match status" value="1"/>
</dbReference>
<feature type="repeat" description="TPR" evidence="3">
    <location>
        <begin position="137"/>
        <end position="170"/>
    </location>
</feature>
<protein>
    <recommendedName>
        <fullName evidence="7">Tetratricopeptide repeat-containing protein</fullName>
    </recommendedName>
</protein>
<keyword evidence="6" id="KW-1185">Reference proteome</keyword>
<dbReference type="Gene3D" id="1.25.40.10">
    <property type="entry name" value="Tetratricopeptide repeat domain"/>
    <property type="match status" value="1"/>
</dbReference>
<keyword evidence="2 3" id="KW-0802">TPR repeat</keyword>
<dbReference type="Proteomes" id="UP000611500">
    <property type="component" value="Unassembled WGS sequence"/>
</dbReference>
<dbReference type="PANTHER" id="PTHR44858:SF1">
    <property type="entry name" value="UDP-N-ACETYLGLUCOSAMINE--PEPTIDE N-ACETYLGLUCOSAMINYLTRANSFERASE SPINDLY-RELATED"/>
    <property type="match status" value="1"/>
</dbReference>
<keyword evidence="4" id="KW-0732">Signal</keyword>
<evidence type="ECO:0000256" key="1">
    <source>
        <dbReference type="ARBA" id="ARBA00022737"/>
    </source>
</evidence>
<gene>
    <name evidence="5" type="ORF">GCM10010961_14920</name>
</gene>
<feature type="signal peptide" evidence="4">
    <location>
        <begin position="1"/>
        <end position="27"/>
    </location>
</feature>
<dbReference type="InterPro" id="IPR019734">
    <property type="entry name" value="TPR_rpt"/>
</dbReference>
<dbReference type="RefSeq" id="WP_028092983.1">
    <property type="nucleotide sequence ID" value="NZ_BNAP01000004.1"/>
</dbReference>
<dbReference type="InterPro" id="IPR050498">
    <property type="entry name" value="Ycf3"/>
</dbReference>
<reference evidence="5" key="2">
    <citation type="submission" date="2020-09" db="EMBL/GenBank/DDBJ databases">
        <authorList>
            <person name="Sun Q."/>
            <person name="Zhou Y."/>
        </authorList>
    </citation>
    <scope>NUCLEOTIDE SEQUENCE</scope>
    <source>
        <strain evidence="5">CGMCC 1.7081</strain>
    </source>
</reference>
<evidence type="ECO:0000256" key="2">
    <source>
        <dbReference type="ARBA" id="ARBA00022803"/>
    </source>
</evidence>
<dbReference type="SMART" id="SM00028">
    <property type="entry name" value="TPR"/>
    <property type="match status" value="3"/>
</dbReference>
<dbReference type="Pfam" id="PF13181">
    <property type="entry name" value="TPR_8"/>
    <property type="match status" value="1"/>
</dbReference>
<dbReference type="SUPFAM" id="SSF48452">
    <property type="entry name" value="TPR-like"/>
    <property type="match status" value="1"/>
</dbReference>
<dbReference type="InterPro" id="IPR011990">
    <property type="entry name" value="TPR-like_helical_dom_sf"/>
</dbReference>
<proteinExistence type="predicted"/>
<dbReference type="EMBL" id="BNAP01000004">
    <property type="protein sequence ID" value="GHG86924.1"/>
    <property type="molecule type" value="Genomic_DNA"/>
</dbReference>